<sequence length="64" mass="7440">MEIIIRIGISMISPLLQRDFKVRSEEDNRAKRSEFEVESRRASSRANDDNKLKGTTRSSKSRNE</sequence>
<dbReference type="EMBL" id="EQ973882">
    <property type="protein sequence ID" value="EEF40674.1"/>
    <property type="molecule type" value="Genomic_DNA"/>
</dbReference>
<proteinExistence type="predicted"/>
<reference evidence="3" key="1">
    <citation type="journal article" date="2010" name="Nat. Biotechnol.">
        <title>Draft genome sequence of the oilseed species Ricinus communis.</title>
        <authorList>
            <person name="Chan A.P."/>
            <person name="Crabtree J."/>
            <person name="Zhao Q."/>
            <person name="Lorenzi H."/>
            <person name="Orvis J."/>
            <person name="Puiu D."/>
            <person name="Melake-Berhan A."/>
            <person name="Jones K.M."/>
            <person name="Redman J."/>
            <person name="Chen G."/>
            <person name="Cahoon E.B."/>
            <person name="Gedil M."/>
            <person name="Stanke M."/>
            <person name="Haas B.J."/>
            <person name="Wortman J.R."/>
            <person name="Fraser-Liggett C.M."/>
            <person name="Ravel J."/>
            <person name="Rabinowicz P.D."/>
        </authorList>
    </citation>
    <scope>NUCLEOTIDE SEQUENCE [LARGE SCALE GENOMIC DNA]</scope>
    <source>
        <strain evidence="3">cv. Hale</strain>
    </source>
</reference>
<dbReference type="InParanoid" id="B9S6R8"/>
<feature type="region of interest" description="Disordered" evidence="1">
    <location>
        <begin position="24"/>
        <end position="64"/>
    </location>
</feature>
<dbReference type="Proteomes" id="UP000008311">
    <property type="component" value="Unassembled WGS sequence"/>
</dbReference>
<protein>
    <submittedName>
        <fullName evidence="2">Uncharacterized protein</fullName>
    </submittedName>
</protein>
<accession>B9S6R8</accession>
<evidence type="ECO:0000313" key="2">
    <source>
        <dbReference type="EMBL" id="EEF40674.1"/>
    </source>
</evidence>
<name>B9S6R8_RICCO</name>
<gene>
    <name evidence="2" type="ORF">RCOM_0872320</name>
</gene>
<feature type="compositionally biased region" description="Basic and acidic residues" evidence="1">
    <location>
        <begin position="24"/>
        <end position="52"/>
    </location>
</feature>
<keyword evidence="3" id="KW-1185">Reference proteome</keyword>
<evidence type="ECO:0000256" key="1">
    <source>
        <dbReference type="SAM" id="MobiDB-lite"/>
    </source>
</evidence>
<dbReference type="AlphaFoldDB" id="B9S6R8"/>
<evidence type="ECO:0000313" key="3">
    <source>
        <dbReference type="Proteomes" id="UP000008311"/>
    </source>
</evidence>
<organism evidence="2 3">
    <name type="scientific">Ricinus communis</name>
    <name type="common">Castor bean</name>
    <dbReference type="NCBI Taxonomy" id="3988"/>
    <lineage>
        <taxon>Eukaryota</taxon>
        <taxon>Viridiplantae</taxon>
        <taxon>Streptophyta</taxon>
        <taxon>Embryophyta</taxon>
        <taxon>Tracheophyta</taxon>
        <taxon>Spermatophyta</taxon>
        <taxon>Magnoliopsida</taxon>
        <taxon>eudicotyledons</taxon>
        <taxon>Gunneridae</taxon>
        <taxon>Pentapetalae</taxon>
        <taxon>rosids</taxon>
        <taxon>fabids</taxon>
        <taxon>Malpighiales</taxon>
        <taxon>Euphorbiaceae</taxon>
        <taxon>Acalyphoideae</taxon>
        <taxon>Acalypheae</taxon>
        <taxon>Ricinus</taxon>
    </lineage>
</organism>